<keyword evidence="3" id="KW-1185">Reference proteome</keyword>
<comment type="caution">
    <text evidence="2">The sequence shown here is derived from an EMBL/GenBank/DDBJ whole genome shotgun (WGS) entry which is preliminary data.</text>
</comment>
<dbReference type="Proteomes" id="UP000620104">
    <property type="component" value="Unassembled WGS sequence"/>
</dbReference>
<protein>
    <submittedName>
        <fullName evidence="2">Uncharacterized protein</fullName>
    </submittedName>
</protein>
<name>A0A8H3YE65_9TREE</name>
<dbReference type="EMBL" id="BLZA01000017">
    <property type="protein sequence ID" value="GHJ85943.1"/>
    <property type="molecule type" value="Genomic_DNA"/>
</dbReference>
<accession>A0A8H3YE65</accession>
<reference evidence="2" key="1">
    <citation type="submission" date="2020-07" db="EMBL/GenBank/DDBJ databases">
        <title>Draft Genome Sequence of a Deep-Sea Yeast, Naganishia (Cryptococcus) liquefaciens strain N6.</title>
        <authorList>
            <person name="Han Y.W."/>
            <person name="Kajitani R."/>
            <person name="Morimoto H."/>
            <person name="Parhat M."/>
            <person name="Tsubouchi H."/>
            <person name="Bakenova O."/>
            <person name="Ogata M."/>
            <person name="Argunhan B."/>
            <person name="Aoki R."/>
            <person name="Kajiwara S."/>
            <person name="Itoh T."/>
            <person name="Iwasaki H."/>
        </authorList>
    </citation>
    <scope>NUCLEOTIDE SEQUENCE</scope>
    <source>
        <strain evidence="2">N6</strain>
    </source>
</reference>
<dbReference type="AlphaFoldDB" id="A0A8H3YE65"/>
<evidence type="ECO:0000256" key="1">
    <source>
        <dbReference type="SAM" id="MobiDB-lite"/>
    </source>
</evidence>
<feature type="region of interest" description="Disordered" evidence="1">
    <location>
        <begin position="227"/>
        <end position="246"/>
    </location>
</feature>
<proteinExistence type="predicted"/>
<evidence type="ECO:0000313" key="2">
    <source>
        <dbReference type="EMBL" id="GHJ85943.1"/>
    </source>
</evidence>
<feature type="region of interest" description="Disordered" evidence="1">
    <location>
        <begin position="48"/>
        <end position="76"/>
    </location>
</feature>
<gene>
    <name evidence="2" type="ORF">NliqN6_2345</name>
</gene>
<sequence length="246" mass="27035">MPLREPHYPVAGNRNNPSFNGDARWAIAQSQTRCQAPSKALQTERKILNSPNGNIGGEEGSRGILNGKRPPSQGIPIRTARSRHKRKGPYPSSYNSIHNSFSIHGSDLRKTATLNWYQAHEGTLANTDKGSYIEPRPQRHSMGFKSEDGCTLQQASLGTQYGPGESTSTGETRSNRTSAEIGLQALSNATMNYSMLKDDRPSMKLTPEERLLRVQGLTRALLEAVDVGSEHSQPVSSYNDSVGRTW</sequence>
<feature type="region of interest" description="Disordered" evidence="1">
    <location>
        <begin position="156"/>
        <end position="177"/>
    </location>
</feature>
<organism evidence="2 3">
    <name type="scientific">Naganishia liquefaciens</name>
    <dbReference type="NCBI Taxonomy" id="104408"/>
    <lineage>
        <taxon>Eukaryota</taxon>
        <taxon>Fungi</taxon>
        <taxon>Dikarya</taxon>
        <taxon>Basidiomycota</taxon>
        <taxon>Agaricomycotina</taxon>
        <taxon>Tremellomycetes</taxon>
        <taxon>Filobasidiales</taxon>
        <taxon>Filobasidiaceae</taxon>
        <taxon>Naganishia</taxon>
    </lineage>
</organism>
<evidence type="ECO:0000313" key="3">
    <source>
        <dbReference type="Proteomes" id="UP000620104"/>
    </source>
</evidence>
<feature type="compositionally biased region" description="Polar residues" evidence="1">
    <location>
        <begin position="230"/>
        <end position="246"/>
    </location>
</feature>